<dbReference type="Pfam" id="PF14017">
    <property type="entry name" value="DUF4233"/>
    <property type="match status" value="1"/>
</dbReference>
<dbReference type="Proteomes" id="UP000011016">
    <property type="component" value="Unassembled WGS sequence"/>
</dbReference>
<keyword evidence="2" id="KW-0472">Membrane</keyword>
<keyword evidence="5" id="KW-1185">Reference proteome</keyword>
<dbReference type="STRING" id="29321.AAV33_07050"/>
<dbReference type="PATRIC" id="fig|883169.3.peg.469"/>
<organism evidence="3 6">
    <name type="scientific">Corynebacterium otitidis ATCC 51513</name>
    <dbReference type="NCBI Taxonomy" id="883169"/>
    <lineage>
        <taxon>Bacteria</taxon>
        <taxon>Bacillati</taxon>
        <taxon>Actinomycetota</taxon>
        <taxon>Actinomycetes</taxon>
        <taxon>Mycobacteriales</taxon>
        <taxon>Corynebacteriaceae</taxon>
        <taxon>Corynebacterium</taxon>
    </lineage>
</organism>
<evidence type="ECO:0000313" key="3">
    <source>
        <dbReference type="EMBL" id="CCI82831.1"/>
    </source>
</evidence>
<feature type="transmembrane region" description="Helical" evidence="2">
    <location>
        <begin position="89"/>
        <end position="122"/>
    </location>
</feature>
<dbReference type="AlphaFoldDB" id="I7JVH2"/>
<evidence type="ECO:0000313" key="4">
    <source>
        <dbReference type="EMBL" id="EJZ82567.1"/>
    </source>
</evidence>
<accession>I7JVH2</accession>
<reference evidence="3 6" key="1">
    <citation type="journal article" date="2012" name="J. Bacteriol.">
        <title>Draft Genome Sequence of Turicella otitidis ATCC 51513, Isolated from Middle Ear Fluid from a Child with Otitis Media.</title>
        <authorList>
            <person name="Brinkrolf K."/>
            <person name="Schneider J."/>
            <person name="Knecht M."/>
            <person name="Ruckert C."/>
            <person name="Tauch A."/>
        </authorList>
    </citation>
    <scope>NUCLEOTIDE SEQUENCE [LARGE SCALE GENOMIC DNA]</scope>
    <source>
        <strain evidence="3 6">ATCC 51513</strain>
    </source>
</reference>
<evidence type="ECO:0000313" key="5">
    <source>
        <dbReference type="Proteomes" id="UP000006078"/>
    </source>
</evidence>
<sequence length="143" mass="15732">MTTNDDHASEVGPLGRGHEPAKDPMKGLRGVQAGTLVLEAITFYLSLTVILRVDGGEHWTPFNWGYITVLATLMLLAAFLQRVPKIQVVIIALQVAAVAGGILVHASLFFPAAIFAAVWWYIFHLRSRLIARMERGLLTTQHS</sequence>
<name>I7JVH2_9CORY</name>
<dbReference type="InterPro" id="IPR025327">
    <property type="entry name" value="DUF4233"/>
</dbReference>
<feature type="region of interest" description="Disordered" evidence="1">
    <location>
        <begin position="1"/>
        <end position="24"/>
    </location>
</feature>
<gene>
    <name evidence="3" type="ORF">BN46_0078</name>
    <name evidence="4" type="ORF">HMPREF9719_00498</name>
</gene>
<dbReference type="RefSeq" id="WP_004600388.1">
    <property type="nucleotide sequence ID" value="NZ_HF541865.1"/>
</dbReference>
<protein>
    <submittedName>
        <fullName evidence="3">Putative membrane protein</fullName>
    </submittedName>
</protein>
<dbReference type="HOGENOM" id="CLU_125367_0_0_11"/>
<feature type="transmembrane region" description="Helical" evidence="2">
    <location>
        <begin position="63"/>
        <end position="83"/>
    </location>
</feature>
<reference evidence="4 5" key="2">
    <citation type="submission" date="2012-08" db="EMBL/GenBank/DDBJ databases">
        <title>The Genome Sequence of Turicella otitidis ATCC 51513.</title>
        <authorList>
            <consortium name="The Broad Institute Genome Sequencing Platform"/>
            <person name="Earl A."/>
            <person name="Ward D."/>
            <person name="Feldgarden M."/>
            <person name="Gevers D."/>
            <person name="Huys G."/>
            <person name="Walker B."/>
            <person name="Young S.K."/>
            <person name="Zeng Q."/>
            <person name="Gargeya S."/>
            <person name="Fitzgerald M."/>
            <person name="Haas B."/>
            <person name="Abouelleil A."/>
            <person name="Alvarado L."/>
            <person name="Arachchi H.M."/>
            <person name="Berlin A.M."/>
            <person name="Chapman S.B."/>
            <person name="Goldberg J."/>
            <person name="Griggs A."/>
            <person name="Gujja S."/>
            <person name="Hansen M."/>
            <person name="Howarth C."/>
            <person name="Imamovic A."/>
            <person name="Larimer J."/>
            <person name="McCowen C."/>
            <person name="Montmayeur A."/>
            <person name="Murphy C."/>
            <person name="Neiman D."/>
            <person name="Pearson M."/>
            <person name="Priest M."/>
            <person name="Roberts A."/>
            <person name="Saif S."/>
            <person name="Shea T."/>
            <person name="Sisk P."/>
            <person name="Sykes S."/>
            <person name="Wortman J."/>
            <person name="Nusbaum C."/>
            <person name="Birren B."/>
        </authorList>
    </citation>
    <scope>NUCLEOTIDE SEQUENCE [LARGE SCALE GENOMIC DNA]</scope>
    <source>
        <strain evidence="4 5">ATCC 51513</strain>
    </source>
</reference>
<dbReference type="eggNOG" id="ENOG5032TW9">
    <property type="taxonomic scope" value="Bacteria"/>
</dbReference>
<keyword evidence="2" id="KW-0812">Transmembrane</keyword>
<keyword evidence="2" id="KW-1133">Transmembrane helix</keyword>
<evidence type="ECO:0000313" key="6">
    <source>
        <dbReference type="Proteomes" id="UP000011016"/>
    </source>
</evidence>
<evidence type="ECO:0000256" key="1">
    <source>
        <dbReference type="SAM" id="MobiDB-lite"/>
    </source>
</evidence>
<evidence type="ECO:0000256" key="2">
    <source>
        <dbReference type="SAM" id="Phobius"/>
    </source>
</evidence>
<proteinExistence type="predicted"/>
<dbReference type="EMBL" id="AHAE01000029">
    <property type="protein sequence ID" value="EJZ82567.1"/>
    <property type="molecule type" value="Genomic_DNA"/>
</dbReference>
<dbReference type="Proteomes" id="UP000006078">
    <property type="component" value="Unassembled WGS sequence"/>
</dbReference>
<feature type="transmembrane region" description="Helical" evidence="2">
    <location>
        <begin position="31"/>
        <end position="51"/>
    </location>
</feature>
<dbReference type="OrthoDB" id="4773077at2"/>
<comment type="caution">
    <text evidence="3">The sequence shown here is derived from an EMBL/GenBank/DDBJ whole genome shotgun (WGS) entry which is preliminary data.</text>
</comment>
<dbReference type="EMBL" id="CAJZ01000008">
    <property type="protein sequence ID" value="CCI82831.1"/>
    <property type="molecule type" value="Genomic_DNA"/>
</dbReference>